<evidence type="ECO:0000256" key="5">
    <source>
        <dbReference type="SAM" id="Phobius"/>
    </source>
</evidence>
<feature type="domain" description="TonB C-terminal" evidence="6">
    <location>
        <begin position="129"/>
        <end position="220"/>
    </location>
</feature>
<proteinExistence type="predicted"/>
<dbReference type="SUPFAM" id="SSF74653">
    <property type="entry name" value="TolA/TonB C-terminal domain"/>
    <property type="match status" value="1"/>
</dbReference>
<comment type="subcellular location">
    <subcellularLocation>
        <location evidence="1">Membrane</location>
        <topology evidence="1">Single-pass membrane protein</topology>
    </subcellularLocation>
</comment>
<dbReference type="EMBL" id="JABWMH010000004">
    <property type="protein sequence ID" value="NVD29012.1"/>
    <property type="molecule type" value="Genomic_DNA"/>
</dbReference>
<dbReference type="InterPro" id="IPR037682">
    <property type="entry name" value="TonB_C"/>
</dbReference>
<evidence type="ECO:0000256" key="4">
    <source>
        <dbReference type="ARBA" id="ARBA00023136"/>
    </source>
</evidence>
<dbReference type="Pfam" id="PF03544">
    <property type="entry name" value="TonB_C"/>
    <property type="match status" value="1"/>
</dbReference>
<keyword evidence="2 5" id="KW-0812">Transmembrane</keyword>
<feature type="transmembrane region" description="Helical" evidence="5">
    <location>
        <begin position="16"/>
        <end position="37"/>
    </location>
</feature>
<evidence type="ECO:0000313" key="8">
    <source>
        <dbReference type="Proteomes" id="UP000652427"/>
    </source>
</evidence>
<keyword evidence="4 5" id="KW-0472">Membrane</keyword>
<evidence type="ECO:0000256" key="3">
    <source>
        <dbReference type="ARBA" id="ARBA00022989"/>
    </source>
</evidence>
<keyword evidence="3 5" id="KW-1133">Transmembrane helix</keyword>
<gene>
    <name evidence="7" type="ORF">HUO14_14015</name>
</gene>
<evidence type="ECO:0000256" key="1">
    <source>
        <dbReference type="ARBA" id="ARBA00004167"/>
    </source>
</evidence>
<evidence type="ECO:0000256" key="2">
    <source>
        <dbReference type="ARBA" id="ARBA00022692"/>
    </source>
</evidence>
<organism evidence="7 8">
    <name type="scientific">Parasphingorhabdus flavimaris</name>
    <dbReference type="NCBI Taxonomy" id="266812"/>
    <lineage>
        <taxon>Bacteria</taxon>
        <taxon>Pseudomonadati</taxon>
        <taxon>Pseudomonadota</taxon>
        <taxon>Alphaproteobacteria</taxon>
        <taxon>Sphingomonadales</taxon>
        <taxon>Sphingomonadaceae</taxon>
        <taxon>Parasphingorhabdus</taxon>
    </lineage>
</organism>
<name>A0ABX2N5L2_9SPHN</name>
<dbReference type="Gene3D" id="3.30.1150.10">
    <property type="match status" value="1"/>
</dbReference>
<dbReference type="NCBIfam" id="TIGR01352">
    <property type="entry name" value="tonB_Cterm"/>
    <property type="match status" value="1"/>
</dbReference>
<protein>
    <submittedName>
        <fullName evidence="7">Energy transducer TonB</fullName>
    </submittedName>
</protein>
<dbReference type="InterPro" id="IPR006260">
    <property type="entry name" value="TonB/TolA_C"/>
</dbReference>
<reference evidence="7 8" key="1">
    <citation type="submission" date="2020-06" db="EMBL/GenBank/DDBJ databases">
        <authorList>
            <person name="Kim S.-J."/>
            <person name="Park S.-J."/>
        </authorList>
    </citation>
    <scope>NUCLEOTIDE SEQUENCE [LARGE SCALE GENOMIC DNA]</scope>
    <source>
        <strain evidence="7 8">SW-151</strain>
    </source>
</reference>
<sequence length="220" mass="24262">MSYVSHYENKTPRSKGLIMTGAVHALIVGAVVAMPAIEGPDIFKGTIIAFPVPVEKPPEPVVEQQKPEIDIAKPTRQTLPGRPVTIERSDPVVPVNNYGDIEISSGSAGLGEAIRLDPIDIAPDPVIVGASLNRRYAGDFQPAYPVGQLRREREAEVSVRVLVGTNGRVKDIRLVESPHEDFWLATRKQALQKWRFTPATKDRVPVESWMTLKVLFRING</sequence>
<comment type="caution">
    <text evidence="7">The sequence shown here is derived from an EMBL/GenBank/DDBJ whole genome shotgun (WGS) entry which is preliminary data.</text>
</comment>
<dbReference type="Proteomes" id="UP000652427">
    <property type="component" value="Unassembled WGS sequence"/>
</dbReference>
<dbReference type="PROSITE" id="PS52015">
    <property type="entry name" value="TONB_CTD"/>
    <property type="match status" value="1"/>
</dbReference>
<dbReference type="RefSeq" id="WP_176280450.1">
    <property type="nucleotide sequence ID" value="NZ_JABWMH010000004.1"/>
</dbReference>
<keyword evidence="8" id="KW-1185">Reference proteome</keyword>
<evidence type="ECO:0000259" key="6">
    <source>
        <dbReference type="PROSITE" id="PS52015"/>
    </source>
</evidence>
<accession>A0ABX2N5L2</accession>
<evidence type="ECO:0000313" key="7">
    <source>
        <dbReference type="EMBL" id="NVD29012.1"/>
    </source>
</evidence>